<proteinExistence type="predicted"/>
<name>A0A7J6QEB6_PEROL</name>
<organism evidence="1 2">
    <name type="scientific">Perkinsus olseni</name>
    <name type="common">Perkinsus atlanticus</name>
    <dbReference type="NCBI Taxonomy" id="32597"/>
    <lineage>
        <taxon>Eukaryota</taxon>
        <taxon>Sar</taxon>
        <taxon>Alveolata</taxon>
        <taxon>Perkinsozoa</taxon>
        <taxon>Perkinsea</taxon>
        <taxon>Perkinsida</taxon>
        <taxon>Perkinsidae</taxon>
        <taxon>Perkinsus</taxon>
    </lineage>
</organism>
<reference evidence="1 2" key="1">
    <citation type="submission" date="2020-04" db="EMBL/GenBank/DDBJ databases">
        <title>Perkinsus olseni comparative genomics.</title>
        <authorList>
            <person name="Bogema D.R."/>
        </authorList>
    </citation>
    <scope>NUCLEOTIDE SEQUENCE [LARGE SCALE GENOMIC DNA]</scope>
    <source>
        <strain evidence="1">ATCC PRA-205</strain>
    </source>
</reference>
<accession>A0A7J6QEB6</accession>
<protein>
    <submittedName>
        <fullName evidence="1">Uncharacterized protein</fullName>
    </submittedName>
</protein>
<evidence type="ECO:0000313" key="1">
    <source>
        <dbReference type="EMBL" id="KAF4706914.1"/>
    </source>
</evidence>
<comment type="caution">
    <text evidence="1">The sequence shown here is derived from an EMBL/GenBank/DDBJ whole genome shotgun (WGS) entry which is preliminary data.</text>
</comment>
<evidence type="ECO:0000313" key="2">
    <source>
        <dbReference type="Proteomes" id="UP000574390"/>
    </source>
</evidence>
<dbReference type="AlphaFoldDB" id="A0A7J6QEB6"/>
<dbReference type="Proteomes" id="UP000574390">
    <property type="component" value="Unassembled WGS sequence"/>
</dbReference>
<sequence length="78" mass="9163">YRDVSDWLAWTQVDNELTKVLTSHCTSVRERVRDNMNSLTAEYFRSSVDGTDRKLWALRIEETKAAKNCLKLVRSTKR</sequence>
<feature type="non-terminal residue" evidence="1">
    <location>
        <position position="1"/>
    </location>
</feature>
<gene>
    <name evidence="1" type="ORF">FOZ62_028939</name>
</gene>
<dbReference type="EMBL" id="JABANM010030055">
    <property type="protein sequence ID" value="KAF4706914.1"/>
    <property type="molecule type" value="Genomic_DNA"/>
</dbReference>